<organism evidence="2 3">
    <name type="scientific">Cuscuta campestris</name>
    <dbReference type="NCBI Taxonomy" id="132261"/>
    <lineage>
        <taxon>Eukaryota</taxon>
        <taxon>Viridiplantae</taxon>
        <taxon>Streptophyta</taxon>
        <taxon>Embryophyta</taxon>
        <taxon>Tracheophyta</taxon>
        <taxon>Spermatophyta</taxon>
        <taxon>Magnoliopsida</taxon>
        <taxon>eudicotyledons</taxon>
        <taxon>Gunneridae</taxon>
        <taxon>Pentapetalae</taxon>
        <taxon>asterids</taxon>
        <taxon>lamiids</taxon>
        <taxon>Solanales</taxon>
        <taxon>Convolvulaceae</taxon>
        <taxon>Cuscuteae</taxon>
        <taxon>Cuscuta</taxon>
        <taxon>Cuscuta subgen. Grammica</taxon>
        <taxon>Cuscuta sect. Cleistogrammica</taxon>
    </lineage>
</organism>
<evidence type="ECO:0000313" key="3">
    <source>
        <dbReference type="Proteomes" id="UP000595140"/>
    </source>
</evidence>
<keyword evidence="3" id="KW-1185">Reference proteome</keyword>
<dbReference type="EMBL" id="OOIL02001339">
    <property type="protein sequence ID" value="VFQ74459.1"/>
    <property type="molecule type" value="Genomic_DNA"/>
</dbReference>
<reference evidence="2 3" key="1">
    <citation type="submission" date="2018-04" db="EMBL/GenBank/DDBJ databases">
        <authorList>
            <person name="Vogel A."/>
        </authorList>
    </citation>
    <scope>NUCLEOTIDE SEQUENCE [LARGE SCALE GENOMIC DNA]</scope>
</reference>
<protein>
    <submittedName>
        <fullName evidence="2">Uncharacterized protein</fullName>
    </submittedName>
</protein>
<gene>
    <name evidence="2" type="ORF">CCAM_LOCUS16235</name>
</gene>
<evidence type="ECO:0000313" key="2">
    <source>
        <dbReference type="EMBL" id="VFQ74459.1"/>
    </source>
</evidence>
<dbReference type="AlphaFoldDB" id="A0A484LEG0"/>
<name>A0A484LEG0_9ASTE</name>
<evidence type="ECO:0000256" key="1">
    <source>
        <dbReference type="SAM" id="MobiDB-lite"/>
    </source>
</evidence>
<proteinExistence type="predicted"/>
<sequence>MEVQGDAVDPMATEEHATPSTAQEDLVIRRKPRRRFPILSLRGLESSVDKKYLMQILDEKVPERVCM</sequence>
<dbReference type="Proteomes" id="UP000595140">
    <property type="component" value="Unassembled WGS sequence"/>
</dbReference>
<accession>A0A484LEG0</accession>
<feature type="region of interest" description="Disordered" evidence="1">
    <location>
        <begin position="1"/>
        <end position="27"/>
    </location>
</feature>